<dbReference type="Pfam" id="PF00126">
    <property type="entry name" value="HTH_1"/>
    <property type="match status" value="1"/>
</dbReference>
<evidence type="ECO:0000256" key="3">
    <source>
        <dbReference type="ARBA" id="ARBA00023125"/>
    </source>
</evidence>
<reference evidence="6 7" key="1">
    <citation type="submission" date="2014-12" db="EMBL/GenBank/DDBJ databases">
        <title>Denitrispirillum autotrophicum gen. nov., sp. nov., Denitrifying, Facultatively Autotrophic Bacteria Isolated from Rice Paddy Soil.</title>
        <authorList>
            <person name="Ishii S."/>
            <person name="Ashida N."/>
            <person name="Ohno H."/>
            <person name="Otsuka S."/>
            <person name="Yokota A."/>
            <person name="Senoo K."/>
        </authorList>
    </citation>
    <scope>NUCLEOTIDE SEQUENCE [LARGE SCALE GENOMIC DNA]</scope>
    <source>
        <strain evidence="6 7">TSA66</strain>
    </source>
</reference>
<name>A0A0C2BYP6_9BURK</name>
<dbReference type="Proteomes" id="UP000031572">
    <property type="component" value="Unassembled WGS sequence"/>
</dbReference>
<dbReference type="PANTHER" id="PTHR30346">
    <property type="entry name" value="TRANSCRIPTIONAL DUAL REGULATOR HCAR-RELATED"/>
    <property type="match status" value="1"/>
</dbReference>
<dbReference type="RefSeq" id="WP_040041771.1">
    <property type="nucleotide sequence ID" value="NZ_JWJG01000028.1"/>
</dbReference>
<dbReference type="Gene3D" id="1.10.10.10">
    <property type="entry name" value="Winged helix-like DNA-binding domain superfamily/Winged helix DNA-binding domain"/>
    <property type="match status" value="1"/>
</dbReference>
<dbReference type="STRING" id="709839.TSA66_23590"/>
<dbReference type="InterPro" id="IPR000847">
    <property type="entry name" value="LysR_HTH_N"/>
</dbReference>
<dbReference type="FunFam" id="1.10.10.10:FF:000001">
    <property type="entry name" value="LysR family transcriptional regulator"/>
    <property type="match status" value="1"/>
</dbReference>
<gene>
    <name evidence="6" type="ORF">TSA66_23590</name>
</gene>
<dbReference type="GO" id="GO:0003700">
    <property type="term" value="F:DNA-binding transcription factor activity"/>
    <property type="evidence" value="ECO:0007669"/>
    <property type="project" value="InterPro"/>
</dbReference>
<dbReference type="OrthoDB" id="8807047at2"/>
<dbReference type="CDD" id="cd08414">
    <property type="entry name" value="PBP2_LTTR_aromatics_like"/>
    <property type="match status" value="1"/>
</dbReference>
<dbReference type="InterPro" id="IPR036390">
    <property type="entry name" value="WH_DNA-bd_sf"/>
</dbReference>
<organism evidence="6 7">
    <name type="scientific">Noviherbaspirillum autotrophicum</name>
    <dbReference type="NCBI Taxonomy" id="709839"/>
    <lineage>
        <taxon>Bacteria</taxon>
        <taxon>Pseudomonadati</taxon>
        <taxon>Pseudomonadota</taxon>
        <taxon>Betaproteobacteria</taxon>
        <taxon>Burkholderiales</taxon>
        <taxon>Oxalobacteraceae</taxon>
        <taxon>Noviherbaspirillum</taxon>
    </lineage>
</organism>
<evidence type="ECO:0000256" key="4">
    <source>
        <dbReference type="ARBA" id="ARBA00023163"/>
    </source>
</evidence>
<protein>
    <submittedName>
        <fullName evidence="6">LysR family transcriptional regulator</fullName>
    </submittedName>
</protein>
<dbReference type="SUPFAM" id="SSF46785">
    <property type="entry name" value="Winged helix' DNA-binding domain"/>
    <property type="match status" value="1"/>
</dbReference>
<keyword evidence="3" id="KW-0238">DNA-binding</keyword>
<dbReference type="Gene3D" id="3.40.190.10">
    <property type="entry name" value="Periplasmic binding protein-like II"/>
    <property type="match status" value="2"/>
</dbReference>
<dbReference type="PRINTS" id="PR00039">
    <property type="entry name" value="HTHLYSR"/>
</dbReference>
<comment type="similarity">
    <text evidence="1">Belongs to the LysR transcriptional regulatory family.</text>
</comment>
<accession>A0A0C2BYP6</accession>
<evidence type="ECO:0000259" key="5">
    <source>
        <dbReference type="PROSITE" id="PS50931"/>
    </source>
</evidence>
<dbReference type="AlphaFoldDB" id="A0A0C2BYP6"/>
<evidence type="ECO:0000313" key="7">
    <source>
        <dbReference type="Proteomes" id="UP000031572"/>
    </source>
</evidence>
<comment type="caution">
    <text evidence="6">The sequence shown here is derived from an EMBL/GenBank/DDBJ whole genome shotgun (WGS) entry which is preliminary data.</text>
</comment>
<keyword evidence="7" id="KW-1185">Reference proteome</keyword>
<dbReference type="EMBL" id="JWJG01000028">
    <property type="protein sequence ID" value="KIF83146.1"/>
    <property type="molecule type" value="Genomic_DNA"/>
</dbReference>
<proteinExistence type="inferred from homology"/>
<keyword evidence="4" id="KW-0804">Transcription</keyword>
<dbReference type="GO" id="GO:0032993">
    <property type="term" value="C:protein-DNA complex"/>
    <property type="evidence" value="ECO:0007669"/>
    <property type="project" value="TreeGrafter"/>
</dbReference>
<sequence length="297" mass="32969">MELRRLRYFVAVAEELHFSRAAERLHIGQPPLSQQIQLLEEELGVQLLERTRRWVKLTEAGRLFLEDARRILALSEQAVETARRAERGEVGELRIGFTSSTPLTEAFNKAVNAYRKAFPRVTLSLSEMPTLRQVEAIREQRIDLGFLRPPEASLSREVALTPLRRDPLMLVAPSSHALMRRASVAIKELSDQPFVMFSADAGTGVQSLVLRLCREAGFEPKTALQAREGSTIIGLVAAGCGIAILPESFNAIRIKGVGYLPLADRAAKTQLMLARHTTHRSALADSFVELALRAVAK</sequence>
<dbReference type="InterPro" id="IPR005119">
    <property type="entry name" value="LysR_subst-bd"/>
</dbReference>
<dbReference type="PANTHER" id="PTHR30346:SF17">
    <property type="entry name" value="LYSR FAMILY TRANSCRIPTIONAL REGULATOR"/>
    <property type="match status" value="1"/>
</dbReference>
<evidence type="ECO:0000256" key="2">
    <source>
        <dbReference type="ARBA" id="ARBA00023015"/>
    </source>
</evidence>
<dbReference type="InterPro" id="IPR036388">
    <property type="entry name" value="WH-like_DNA-bd_sf"/>
</dbReference>
<dbReference type="SUPFAM" id="SSF53850">
    <property type="entry name" value="Periplasmic binding protein-like II"/>
    <property type="match status" value="1"/>
</dbReference>
<dbReference type="GO" id="GO:0003677">
    <property type="term" value="F:DNA binding"/>
    <property type="evidence" value="ECO:0007669"/>
    <property type="project" value="UniProtKB-KW"/>
</dbReference>
<dbReference type="PROSITE" id="PS50931">
    <property type="entry name" value="HTH_LYSR"/>
    <property type="match status" value="1"/>
</dbReference>
<feature type="domain" description="HTH lysR-type" evidence="5">
    <location>
        <begin position="1"/>
        <end position="58"/>
    </location>
</feature>
<dbReference type="Pfam" id="PF03466">
    <property type="entry name" value="LysR_substrate"/>
    <property type="match status" value="1"/>
</dbReference>
<evidence type="ECO:0000256" key="1">
    <source>
        <dbReference type="ARBA" id="ARBA00009437"/>
    </source>
</evidence>
<keyword evidence="2" id="KW-0805">Transcription regulation</keyword>
<evidence type="ECO:0000313" key="6">
    <source>
        <dbReference type="EMBL" id="KIF83146.1"/>
    </source>
</evidence>